<feature type="transmembrane region" description="Helical" evidence="8">
    <location>
        <begin position="182"/>
        <end position="208"/>
    </location>
</feature>
<keyword evidence="10" id="KW-1185">Reference proteome</keyword>
<dbReference type="GO" id="GO:0005886">
    <property type="term" value="C:plasma membrane"/>
    <property type="evidence" value="ECO:0007669"/>
    <property type="project" value="UniProtKB-SubCell"/>
</dbReference>
<accession>A0A451FSL1</accession>
<dbReference type="InterPro" id="IPR051629">
    <property type="entry name" value="Sulfite_efflux_TDT"/>
</dbReference>
<evidence type="ECO:0000256" key="5">
    <source>
        <dbReference type="ARBA" id="ARBA00022692"/>
    </source>
</evidence>
<feature type="transmembrane region" description="Helical" evidence="8">
    <location>
        <begin position="23"/>
        <end position="41"/>
    </location>
</feature>
<proteinExistence type="inferred from homology"/>
<comment type="similarity">
    <text evidence="2">Belongs to the tellurite-resistance/dicarboxylate transporter (TDT) family.</text>
</comment>
<protein>
    <submittedName>
        <fullName evidence="9">C4-dicarboxylate ABC transporter</fullName>
    </submittedName>
</protein>
<dbReference type="InterPro" id="IPR004695">
    <property type="entry name" value="SLAC1/Mae1/Ssu1/TehA"/>
</dbReference>
<dbReference type="EMBL" id="CP022987">
    <property type="protein sequence ID" value="QAA95461.1"/>
    <property type="molecule type" value="Genomic_DNA"/>
</dbReference>
<feature type="transmembrane region" description="Helical" evidence="8">
    <location>
        <begin position="259"/>
        <end position="280"/>
    </location>
</feature>
<dbReference type="Pfam" id="PF03595">
    <property type="entry name" value="SLAC1"/>
    <property type="match status" value="1"/>
</dbReference>
<keyword evidence="3" id="KW-0813">Transport</keyword>
<reference evidence="9 10" key="1">
    <citation type="submission" date="2017-08" db="EMBL/GenBank/DDBJ databases">
        <authorList>
            <person name="Park S.-J."/>
            <person name="Kim H."/>
        </authorList>
    </citation>
    <scope>NUCLEOTIDE SEQUENCE [LARGE SCALE GENOMIC DNA]</scope>
    <source>
        <strain evidence="10">ye3</strain>
    </source>
</reference>
<evidence type="ECO:0000313" key="9">
    <source>
        <dbReference type="EMBL" id="QAA95461.1"/>
    </source>
</evidence>
<feature type="transmembrane region" description="Helical" evidence="8">
    <location>
        <begin position="149"/>
        <end position="170"/>
    </location>
</feature>
<evidence type="ECO:0000256" key="4">
    <source>
        <dbReference type="ARBA" id="ARBA00022475"/>
    </source>
</evidence>
<dbReference type="PANTHER" id="PTHR31686:SF1">
    <property type="entry name" value="SULFITE EFFLUX PUMP SSU1"/>
    <property type="match status" value="1"/>
</dbReference>
<feature type="transmembrane region" description="Helical" evidence="8">
    <location>
        <begin position="292"/>
        <end position="310"/>
    </location>
</feature>
<dbReference type="OrthoDB" id="958273at2"/>
<evidence type="ECO:0000313" key="10">
    <source>
        <dbReference type="Proteomes" id="UP000283474"/>
    </source>
</evidence>
<dbReference type="GO" id="GO:0000319">
    <property type="term" value="F:sulfite transmembrane transporter activity"/>
    <property type="evidence" value="ECO:0007669"/>
    <property type="project" value="TreeGrafter"/>
</dbReference>
<evidence type="ECO:0000256" key="6">
    <source>
        <dbReference type="ARBA" id="ARBA00022989"/>
    </source>
</evidence>
<feature type="transmembrane region" description="Helical" evidence="8">
    <location>
        <begin position="88"/>
        <end position="108"/>
    </location>
</feature>
<feature type="transmembrane region" description="Helical" evidence="8">
    <location>
        <begin position="316"/>
        <end position="343"/>
    </location>
</feature>
<name>A0A451FSL1_9BURK</name>
<dbReference type="CDD" id="cd09319">
    <property type="entry name" value="TDT_like_1"/>
    <property type="match status" value="1"/>
</dbReference>
<sequence length="357" mass="39448">MADIPVAAVPQPYSQGLAAMSPANFGMVMATGIVSIAAHLLGHPSVARGLFTLNILLYGVLWILTVLRVSRYPRRFFGDMADHLRGPGFFTTVAATGVLGSQYMLLAADAGSGAVLWLLALLLWLVLTYAIFAIFTVKRVKPTLDKGINGGWLLAVVATQSISVSSALLAVSQPAYQLELNFLALSMWLWGGMLYIWLMALIFYRYTFFRLSPDDLTPPYWINMGAMAISTLAGSLLIANAAQVPFLASMLPFLKGFTVFYWAAGTWWIPMLLLLGLWRYVYMRFPLRYDPLYWGAVFPLGMYAACTYQLDAVMQFTVLAWLPIVFFYLALAAWSLTFAGLVARVARGLLKTKTPSI</sequence>
<dbReference type="InterPro" id="IPR038665">
    <property type="entry name" value="Voltage-dep_anion_channel_sf"/>
</dbReference>
<keyword evidence="6 8" id="KW-1133">Transmembrane helix</keyword>
<evidence type="ECO:0000256" key="3">
    <source>
        <dbReference type="ARBA" id="ARBA00022448"/>
    </source>
</evidence>
<comment type="subcellular location">
    <subcellularLocation>
        <location evidence="1">Cell membrane</location>
        <topology evidence="1">Multi-pass membrane protein</topology>
    </subcellularLocation>
</comment>
<feature type="transmembrane region" description="Helical" evidence="8">
    <location>
        <begin position="220"/>
        <end position="239"/>
    </location>
</feature>
<dbReference type="Gene3D" id="1.50.10.150">
    <property type="entry name" value="Voltage-dependent anion channel"/>
    <property type="match status" value="1"/>
</dbReference>
<dbReference type="Proteomes" id="UP000283474">
    <property type="component" value="Chromosome"/>
</dbReference>
<feature type="transmembrane region" description="Helical" evidence="8">
    <location>
        <begin position="114"/>
        <end position="137"/>
    </location>
</feature>
<evidence type="ECO:0000256" key="8">
    <source>
        <dbReference type="SAM" id="Phobius"/>
    </source>
</evidence>
<evidence type="ECO:0000256" key="2">
    <source>
        <dbReference type="ARBA" id="ARBA00008566"/>
    </source>
</evidence>
<evidence type="ECO:0000256" key="1">
    <source>
        <dbReference type="ARBA" id="ARBA00004651"/>
    </source>
</evidence>
<keyword evidence="5 8" id="KW-0812">Transmembrane</keyword>
<organism evidence="9 10">
    <name type="scientific">Pollutimonas thiosulfatoxidans</name>
    <dbReference type="NCBI Taxonomy" id="2028345"/>
    <lineage>
        <taxon>Bacteria</taxon>
        <taxon>Pseudomonadati</taxon>
        <taxon>Pseudomonadota</taxon>
        <taxon>Betaproteobacteria</taxon>
        <taxon>Burkholderiales</taxon>
        <taxon>Alcaligenaceae</taxon>
        <taxon>Pollutimonas</taxon>
    </lineage>
</organism>
<feature type="transmembrane region" description="Helical" evidence="8">
    <location>
        <begin position="47"/>
        <end position="67"/>
    </location>
</feature>
<dbReference type="AlphaFoldDB" id="A0A451FSL1"/>
<keyword evidence="4" id="KW-1003">Cell membrane</keyword>
<gene>
    <name evidence="9" type="ORF">CKA81_04130</name>
</gene>
<dbReference type="KEGG" id="pus:CKA81_04130"/>
<keyword evidence="7 8" id="KW-0472">Membrane</keyword>
<dbReference type="PANTHER" id="PTHR31686">
    <property type="match status" value="1"/>
</dbReference>
<evidence type="ECO:0000256" key="7">
    <source>
        <dbReference type="ARBA" id="ARBA00023136"/>
    </source>
</evidence>